<name>A0A8T0HT49_CERPU</name>
<gene>
    <name evidence="1" type="ORF">KC19_VG235900</name>
</gene>
<organism evidence="1 2">
    <name type="scientific">Ceratodon purpureus</name>
    <name type="common">Fire moss</name>
    <name type="synonym">Dicranum purpureum</name>
    <dbReference type="NCBI Taxonomy" id="3225"/>
    <lineage>
        <taxon>Eukaryota</taxon>
        <taxon>Viridiplantae</taxon>
        <taxon>Streptophyta</taxon>
        <taxon>Embryophyta</taxon>
        <taxon>Bryophyta</taxon>
        <taxon>Bryophytina</taxon>
        <taxon>Bryopsida</taxon>
        <taxon>Dicranidae</taxon>
        <taxon>Pseudoditrichales</taxon>
        <taxon>Ditrichaceae</taxon>
        <taxon>Ceratodon</taxon>
    </lineage>
</organism>
<sequence length="84" mass="9182">MSSDTIGSAGLYVRWSTMPPKLSGNAIRTCSTTCSSAMVSPILANSLSKTFKFCRNKDMEAPSSIFKLRSCNPCKNDIFQKPQP</sequence>
<keyword evidence="2" id="KW-1185">Reference proteome</keyword>
<evidence type="ECO:0000313" key="1">
    <source>
        <dbReference type="EMBL" id="KAG0574124.1"/>
    </source>
</evidence>
<evidence type="ECO:0000313" key="2">
    <source>
        <dbReference type="Proteomes" id="UP000822688"/>
    </source>
</evidence>
<proteinExistence type="predicted"/>
<dbReference type="AlphaFoldDB" id="A0A8T0HT49"/>
<comment type="caution">
    <text evidence="1">The sequence shown here is derived from an EMBL/GenBank/DDBJ whole genome shotgun (WGS) entry which is preliminary data.</text>
</comment>
<reference evidence="1" key="1">
    <citation type="submission" date="2020-06" db="EMBL/GenBank/DDBJ databases">
        <title>WGS assembly of Ceratodon purpureus strain R40.</title>
        <authorList>
            <person name="Carey S.B."/>
            <person name="Jenkins J."/>
            <person name="Shu S."/>
            <person name="Lovell J.T."/>
            <person name="Sreedasyam A."/>
            <person name="Maumus F."/>
            <person name="Tiley G.P."/>
            <person name="Fernandez-Pozo N."/>
            <person name="Barry K."/>
            <person name="Chen C."/>
            <person name="Wang M."/>
            <person name="Lipzen A."/>
            <person name="Daum C."/>
            <person name="Saski C.A."/>
            <person name="Payton A.C."/>
            <person name="Mcbreen J.C."/>
            <person name="Conrad R.E."/>
            <person name="Kollar L.M."/>
            <person name="Olsson S."/>
            <person name="Huttunen S."/>
            <person name="Landis J.B."/>
            <person name="Wickett N.J."/>
            <person name="Johnson M.G."/>
            <person name="Rensing S.A."/>
            <person name="Grimwood J."/>
            <person name="Schmutz J."/>
            <person name="Mcdaniel S.F."/>
        </authorList>
    </citation>
    <scope>NUCLEOTIDE SEQUENCE</scope>
    <source>
        <strain evidence="1">R40</strain>
    </source>
</reference>
<dbReference type="Proteomes" id="UP000822688">
    <property type="component" value="Chromosome V"/>
</dbReference>
<protein>
    <submittedName>
        <fullName evidence="1">Uncharacterized protein</fullName>
    </submittedName>
</protein>
<accession>A0A8T0HT49</accession>
<dbReference type="EMBL" id="CM026426">
    <property type="protein sequence ID" value="KAG0574124.1"/>
    <property type="molecule type" value="Genomic_DNA"/>
</dbReference>